<sequence>MARRAGIRAADIKTTLAALKESGLTPCALDTLPDGGMRWHFVPLKASEEDEIDREIRENEARWSKSS</sequence>
<comment type="caution">
    <text evidence="1">The sequence shown here is derived from an EMBL/GenBank/DDBJ whole genome shotgun (WGS) entry which is preliminary data.</text>
</comment>
<evidence type="ECO:0000313" key="1">
    <source>
        <dbReference type="EMBL" id="MEQ1403873.1"/>
    </source>
</evidence>
<evidence type="ECO:0000313" key="2">
    <source>
        <dbReference type="Proteomes" id="UP001496627"/>
    </source>
</evidence>
<name>A0ABV0LW94_9HYPH</name>
<dbReference type="RefSeq" id="WP_348862175.1">
    <property type="nucleotide sequence ID" value="NZ_JBEAAL010000001.1"/>
</dbReference>
<organism evidence="1 2">
    <name type="scientific">Neorhizobium phenanthreniclasticum</name>
    <dbReference type="NCBI Taxonomy" id="3157917"/>
    <lineage>
        <taxon>Bacteria</taxon>
        <taxon>Pseudomonadati</taxon>
        <taxon>Pseudomonadota</taxon>
        <taxon>Alphaproteobacteria</taxon>
        <taxon>Hyphomicrobiales</taxon>
        <taxon>Rhizobiaceae</taxon>
        <taxon>Rhizobium/Agrobacterium group</taxon>
        <taxon>Neorhizobium</taxon>
    </lineage>
</organism>
<protein>
    <submittedName>
        <fullName evidence="1">Uncharacterized protein</fullName>
    </submittedName>
</protein>
<reference evidence="1 2" key="1">
    <citation type="submission" date="2024-05" db="EMBL/GenBank/DDBJ databases">
        <title>Neorhizobium sp. Rsf11, a plant growth promoting and heavy metal resistant PAH-degrader.</title>
        <authorList>
            <person name="Golubev S.N."/>
            <person name="Muratova A.Y."/>
            <person name="Markelova M.I."/>
        </authorList>
    </citation>
    <scope>NUCLEOTIDE SEQUENCE [LARGE SCALE GENOMIC DNA]</scope>
    <source>
        <strain evidence="1 2">Rsf11</strain>
    </source>
</reference>
<accession>A0ABV0LW94</accession>
<keyword evidence="2" id="KW-1185">Reference proteome</keyword>
<gene>
    <name evidence="1" type="ORF">ABK249_02910</name>
</gene>
<proteinExistence type="predicted"/>
<dbReference type="EMBL" id="JBEAAL010000001">
    <property type="protein sequence ID" value="MEQ1403873.1"/>
    <property type="molecule type" value="Genomic_DNA"/>
</dbReference>
<dbReference type="Proteomes" id="UP001496627">
    <property type="component" value="Unassembled WGS sequence"/>
</dbReference>